<feature type="region of interest" description="Disordered" evidence="1">
    <location>
        <begin position="1"/>
        <end position="188"/>
    </location>
</feature>
<name>A0A4Y7SU90_COPMI</name>
<keyword evidence="3" id="KW-1185">Reference proteome</keyword>
<dbReference type="AlphaFoldDB" id="A0A4Y7SU90"/>
<dbReference type="Proteomes" id="UP000298030">
    <property type="component" value="Unassembled WGS sequence"/>
</dbReference>
<feature type="region of interest" description="Disordered" evidence="1">
    <location>
        <begin position="294"/>
        <end position="344"/>
    </location>
</feature>
<proteinExistence type="predicted"/>
<organism evidence="2 3">
    <name type="scientific">Coprinellus micaceus</name>
    <name type="common">Glistening ink-cap mushroom</name>
    <name type="synonym">Coprinus micaceus</name>
    <dbReference type="NCBI Taxonomy" id="71717"/>
    <lineage>
        <taxon>Eukaryota</taxon>
        <taxon>Fungi</taxon>
        <taxon>Dikarya</taxon>
        <taxon>Basidiomycota</taxon>
        <taxon>Agaricomycotina</taxon>
        <taxon>Agaricomycetes</taxon>
        <taxon>Agaricomycetidae</taxon>
        <taxon>Agaricales</taxon>
        <taxon>Agaricineae</taxon>
        <taxon>Psathyrellaceae</taxon>
        <taxon>Coprinellus</taxon>
    </lineage>
</organism>
<feature type="compositionally biased region" description="Low complexity" evidence="1">
    <location>
        <begin position="38"/>
        <end position="47"/>
    </location>
</feature>
<dbReference type="EMBL" id="QPFP01000057">
    <property type="protein sequence ID" value="TEB25435.1"/>
    <property type="molecule type" value="Genomic_DNA"/>
</dbReference>
<feature type="compositionally biased region" description="Acidic residues" evidence="1">
    <location>
        <begin position="139"/>
        <end position="149"/>
    </location>
</feature>
<comment type="caution">
    <text evidence="2">The sequence shown here is derived from an EMBL/GenBank/DDBJ whole genome shotgun (WGS) entry which is preliminary data.</text>
</comment>
<gene>
    <name evidence="2" type="ORF">FA13DRAFT_1169491</name>
</gene>
<feature type="compositionally biased region" description="Acidic residues" evidence="1">
    <location>
        <begin position="296"/>
        <end position="306"/>
    </location>
</feature>
<feature type="compositionally biased region" description="Basic residues" evidence="1">
    <location>
        <begin position="92"/>
        <end position="103"/>
    </location>
</feature>
<reference evidence="2 3" key="1">
    <citation type="journal article" date="2019" name="Nat. Ecol. Evol.">
        <title>Megaphylogeny resolves global patterns of mushroom evolution.</title>
        <authorList>
            <person name="Varga T."/>
            <person name="Krizsan K."/>
            <person name="Foldi C."/>
            <person name="Dima B."/>
            <person name="Sanchez-Garcia M."/>
            <person name="Sanchez-Ramirez S."/>
            <person name="Szollosi G.J."/>
            <person name="Szarkandi J.G."/>
            <person name="Papp V."/>
            <person name="Albert L."/>
            <person name="Andreopoulos W."/>
            <person name="Angelini C."/>
            <person name="Antonin V."/>
            <person name="Barry K.W."/>
            <person name="Bougher N.L."/>
            <person name="Buchanan P."/>
            <person name="Buyck B."/>
            <person name="Bense V."/>
            <person name="Catcheside P."/>
            <person name="Chovatia M."/>
            <person name="Cooper J."/>
            <person name="Damon W."/>
            <person name="Desjardin D."/>
            <person name="Finy P."/>
            <person name="Geml J."/>
            <person name="Haridas S."/>
            <person name="Hughes K."/>
            <person name="Justo A."/>
            <person name="Karasinski D."/>
            <person name="Kautmanova I."/>
            <person name="Kiss B."/>
            <person name="Kocsube S."/>
            <person name="Kotiranta H."/>
            <person name="LaButti K.M."/>
            <person name="Lechner B.E."/>
            <person name="Liimatainen K."/>
            <person name="Lipzen A."/>
            <person name="Lukacs Z."/>
            <person name="Mihaltcheva S."/>
            <person name="Morgado L.N."/>
            <person name="Niskanen T."/>
            <person name="Noordeloos M.E."/>
            <person name="Ohm R.A."/>
            <person name="Ortiz-Santana B."/>
            <person name="Ovrebo C."/>
            <person name="Racz N."/>
            <person name="Riley R."/>
            <person name="Savchenko A."/>
            <person name="Shiryaev A."/>
            <person name="Soop K."/>
            <person name="Spirin V."/>
            <person name="Szebenyi C."/>
            <person name="Tomsovsky M."/>
            <person name="Tulloss R.E."/>
            <person name="Uehling J."/>
            <person name="Grigoriev I.V."/>
            <person name="Vagvolgyi C."/>
            <person name="Papp T."/>
            <person name="Martin F.M."/>
            <person name="Miettinen O."/>
            <person name="Hibbett D.S."/>
            <person name="Nagy L.G."/>
        </authorList>
    </citation>
    <scope>NUCLEOTIDE SEQUENCE [LARGE SCALE GENOMIC DNA]</scope>
    <source>
        <strain evidence="2 3">FP101781</strain>
    </source>
</reference>
<accession>A0A4Y7SU90</accession>
<sequence>MDSLHPSVPAPPPSPNIETPELGPMLFIPASTSTLLQNEEASTSASPSPGPPLPSTNSSDGTQNGPQHGAQPIGFIPSRPAAPAPAPGGPQQKRKPRIRHAMRRASFDLSPNLASTPGPSALAASKVQIEDSLKALTLAEEDPASDLEVEPPSRPGTPDSDDDTHRPKYVEPQLAEDTPESSLPIPWESKADLSQYPKMFLEDWMADLDSLPWGPDRPNPYDTRPVPYPELGSHVVAIITQRRDGRVGPAYIRYQKFPWVSEVDAGVEGELVNDGWYQGEKYVGVWLVPELKKEPEEEVGDTLEDIDYNRRDEHQPREEAEAGPPPTADVEILPPETPSGTWVPNARDAQDEIRRQATWGHRFQIEERRGDLGPFAVYRLENEAKCGDKDWYKKMTLQEKDFFAAQDIASNVKRVCRVDLQPTSEDVD</sequence>
<evidence type="ECO:0000313" key="2">
    <source>
        <dbReference type="EMBL" id="TEB25435.1"/>
    </source>
</evidence>
<feature type="compositionally biased region" description="Basic and acidic residues" evidence="1">
    <location>
        <begin position="307"/>
        <end position="320"/>
    </location>
</feature>
<evidence type="ECO:0000313" key="3">
    <source>
        <dbReference type="Proteomes" id="UP000298030"/>
    </source>
</evidence>
<evidence type="ECO:0000256" key="1">
    <source>
        <dbReference type="SAM" id="MobiDB-lite"/>
    </source>
</evidence>
<protein>
    <submittedName>
        <fullName evidence="2">Uncharacterized protein</fullName>
    </submittedName>
</protein>